<keyword evidence="4 5" id="KW-0560">Oxidoreductase</keyword>
<keyword evidence="3 5" id="KW-0521">NADP</keyword>
<dbReference type="GO" id="GO:0006526">
    <property type="term" value="P:L-arginine biosynthetic process"/>
    <property type="evidence" value="ECO:0007669"/>
    <property type="project" value="UniProtKB-UniRule"/>
</dbReference>
<dbReference type="CDD" id="cd24149">
    <property type="entry name" value="AGPR_N_ARG5_6_like"/>
    <property type="match status" value="1"/>
</dbReference>
<evidence type="ECO:0000256" key="3">
    <source>
        <dbReference type="ARBA" id="ARBA00022857"/>
    </source>
</evidence>
<evidence type="ECO:0000256" key="5">
    <source>
        <dbReference type="HAMAP-Rule" id="MF_00150"/>
    </source>
</evidence>
<comment type="caution">
    <text evidence="8">The sequence shown here is derived from an EMBL/GenBank/DDBJ whole genome shotgun (WGS) entry which is preliminary data.</text>
</comment>
<dbReference type="InterPro" id="IPR058924">
    <property type="entry name" value="AGPR_dimerisation_dom"/>
</dbReference>
<dbReference type="EMBL" id="QICH01000002">
    <property type="protein sequence ID" value="PXF63426.1"/>
    <property type="molecule type" value="Genomic_DNA"/>
</dbReference>
<evidence type="ECO:0000259" key="7">
    <source>
        <dbReference type="SMART" id="SM00859"/>
    </source>
</evidence>
<dbReference type="PANTHER" id="PTHR32338">
    <property type="entry name" value="N-ACETYL-GAMMA-GLUTAMYL-PHOSPHATE REDUCTASE, CHLOROPLASTIC-RELATED-RELATED"/>
    <property type="match status" value="1"/>
</dbReference>
<keyword evidence="5" id="KW-0963">Cytoplasm</keyword>
<gene>
    <name evidence="5" type="primary">argC</name>
    <name evidence="8" type="ORF">DL796_08320</name>
</gene>
<evidence type="ECO:0000256" key="6">
    <source>
        <dbReference type="PROSITE-ProRule" id="PRU10010"/>
    </source>
</evidence>
<dbReference type="SMART" id="SM00859">
    <property type="entry name" value="Semialdhyde_dh"/>
    <property type="match status" value="1"/>
</dbReference>
<dbReference type="InterPro" id="IPR000534">
    <property type="entry name" value="Semialdehyde_DH_NAD-bd"/>
</dbReference>
<comment type="similarity">
    <text evidence="5">Belongs to the NAGSA dehydrogenase family. Type 1 subfamily.</text>
</comment>
<reference evidence="8 9" key="1">
    <citation type="submission" date="2018-05" db="EMBL/GenBank/DDBJ databases">
        <title>Kangiella spongicola genome sequence.</title>
        <authorList>
            <person name="Maclea K.S."/>
            <person name="Goen A.E."/>
            <person name="Kelley C."/>
            <person name="Underriner A."/>
            <person name="Silverwood T."/>
            <person name="Trachtenberg A.M."/>
        </authorList>
    </citation>
    <scope>NUCLEOTIDE SEQUENCE [LARGE SCALE GENOMIC DNA]</scope>
    <source>
        <strain evidence="8 9">ATCC BAA-2076</strain>
    </source>
</reference>
<organism evidence="8 9">
    <name type="scientific">Kangiella spongicola</name>
    <dbReference type="NCBI Taxonomy" id="796379"/>
    <lineage>
        <taxon>Bacteria</taxon>
        <taxon>Pseudomonadati</taxon>
        <taxon>Pseudomonadota</taxon>
        <taxon>Gammaproteobacteria</taxon>
        <taxon>Kangiellales</taxon>
        <taxon>Kangiellaceae</taxon>
        <taxon>Kangiella</taxon>
    </lineage>
</organism>
<dbReference type="NCBIfam" id="TIGR01850">
    <property type="entry name" value="argC"/>
    <property type="match status" value="1"/>
</dbReference>
<keyword evidence="9" id="KW-1185">Reference proteome</keyword>
<dbReference type="Gene3D" id="3.30.360.10">
    <property type="entry name" value="Dihydrodipicolinate Reductase, domain 2"/>
    <property type="match status" value="1"/>
</dbReference>
<dbReference type="InterPro" id="IPR036291">
    <property type="entry name" value="NAD(P)-bd_dom_sf"/>
</dbReference>
<feature type="domain" description="Semialdehyde dehydrogenase NAD-binding" evidence="7">
    <location>
        <begin position="4"/>
        <end position="122"/>
    </location>
</feature>
<dbReference type="GO" id="GO:0005737">
    <property type="term" value="C:cytoplasm"/>
    <property type="evidence" value="ECO:0007669"/>
    <property type="project" value="UniProtKB-SubCell"/>
</dbReference>
<proteinExistence type="inferred from homology"/>
<evidence type="ECO:0000313" key="9">
    <source>
        <dbReference type="Proteomes" id="UP000247689"/>
    </source>
</evidence>
<protein>
    <recommendedName>
        <fullName evidence="5">N-acetyl-gamma-glutamyl-phosphate reductase</fullName>
        <shortName evidence="5">AGPR</shortName>
        <ecNumber evidence="5">1.2.1.38</ecNumber>
    </recommendedName>
    <alternativeName>
        <fullName evidence="5">N-acetyl-glutamate semialdehyde dehydrogenase</fullName>
        <shortName evidence="5">NAGSA dehydrogenase</shortName>
    </alternativeName>
</protein>
<feature type="active site" evidence="5 6">
    <location>
        <position position="128"/>
    </location>
</feature>
<dbReference type="InterPro" id="IPR050085">
    <property type="entry name" value="AGPR"/>
</dbReference>
<name>A0A318D2G8_9GAMM</name>
<dbReference type="AlphaFoldDB" id="A0A318D2G8"/>
<dbReference type="UniPathway" id="UPA00068">
    <property type="reaction ID" value="UER00108"/>
</dbReference>
<dbReference type="SUPFAM" id="SSF55347">
    <property type="entry name" value="Glyceraldehyde-3-phosphate dehydrogenase-like, C-terminal domain"/>
    <property type="match status" value="1"/>
</dbReference>
<dbReference type="InterPro" id="IPR023013">
    <property type="entry name" value="AGPR_AS"/>
</dbReference>
<dbReference type="GO" id="GO:0003942">
    <property type="term" value="F:N-acetyl-gamma-glutamyl-phosphate reductase activity"/>
    <property type="evidence" value="ECO:0007669"/>
    <property type="project" value="UniProtKB-UniRule"/>
</dbReference>
<dbReference type="SUPFAM" id="SSF51735">
    <property type="entry name" value="NAD(P)-binding Rossmann-fold domains"/>
    <property type="match status" value="1"/>
</dbReference>
<comment type="subcellular location">
    <subcellularLocation>
        <location evidence="5">Cytoplasm</location>
    </subcellularLocation>
</comment>
<dbReference type="HAMAP" id="MF_00150">
    <property type="entry name" value="ArgC_type1"/>
    <property type="match status" value="1"/>
</dbReference>
<dbReference type="Pfam" id="PF22698">
    <property type="entry name" value="Semialdhyde_dhC_1"/>
    <property type="match status" value="1"/>
</dbReference>
<evidence type="ECO:0000256" key="4">
    <source>
        <dbReference type="ARBA" id="ARBA00023002"/>
    </source>
</evidence>
<keyword evidence="1 5" id="KW-0055">Arginine biosynthesis</keyword>
<dbReference type="OrthoDB" id="9801289at2"/>
<evidence type="ECO:0000256" key="2">
    <source>
        <dbReference type="ARBA" id="ARBA00022605"/>
    </source>
</evidence>
<evidence type="ECO:0000256" key="1">
    <source>
        <dbReference type="ARBA" id="ARBA00022571"/>
    </source>
</evidence>
<dbReference type="PANTHER" id="PTHR32338:SF10">
    <property type="entry name" value="N-ACETYL-GAMMA-GLUTAMYL-PHOSPHATE REDUCTASE, CHLOROPLASTIC-RELATED"/>
    <property type="match status" value="1"/>
</dbReference>
<sequence length="314" mass="34290">MSIKTVLIGARGYVGAELISIISRHSKLELIAASSRELDGQRVSQYSKSELYYQNLNPQEVVALSPDLVILALPNGLAKSFVDLIDDESISTTIIDLSADYRFDPNWHYGLPEVYSHKVSKRISNPGCYATAMQLCVAPVQDLVAGRISCFGISGYSGAGTSPSDKNNPELLRDNIMPYSLANHLHEQEVTHHLGLDIKFSPHVAQYFRGICLTAHIPLKKPTSLSEAFKAVEHRYAEHYKKNELIQFQAKPAQISQVVNQYGAVVGGLTLSGDGSHLAVTCTLDNLLKGAASQAVQNINLAFELPQLEGLSTQ</sequence>
<dbReference type="PROSITE" id="PS01224">
    <property type="entry name" value="ARGC"/>
    <property type="match status" value="1"/>
</dbReference>
<dbReference type="CDD" id="cd23936">
    <property type="entry name" value="AGPR_C_ARG5_6_like"/>
    <property type="match status" value="1"/>
</dbReference>
<dbReference type="GO" id="GO:0070401">
    <property type="term" value="F:NADP+ binding"/>
    <property type="evidence" value="ECO:0007669"/>
    <property type="project" value="InterPro"/>
</dbReference>
<accession>A0A318D2G8</accession>
<evidence type="ECO:0000313" key="8">
    <source>
        <dbReference type="EMBL" id="PXF63426.1"/>
    </source>
</evidence>
<comment type="catalytic activity">
    <reaction evidence="5">
        <text>N-acetyl-L-glutamate 5-semialdehyde + phosphate + NADP(+) = N-acetyl-L-glutamyl 5-phosphate + NADPH + H(+)</text>
        <dbReference type="Rhea" id="RHEA:21588"/>
        <dbReference type="ChEBI" id="CHEBI:15378"/>
        <dbReference type="ChEBI" id="CHEBI:29123"/>
        <dbReference type="ChEBI" id="CHEBI:43474"/>
        <dbReference type="ChEBI" id="CHEBI:57783"/>
        <dbReference type="ChEBI" id="CHEBI:57936"/>
        <dbReference type="ChEBI" id="CHEBI:58349"/>
        <dbReference type="EC" id="1.2.1.38"/>
    </reaction>
</comment>
<dbReference type="Gene3D" id="3.40.50.720">
    <property type="entry name" value="NAD(P)-binding Rossmann-like Domain"/>
    <property type="match status" value="1"/>
</dbReference>
<dbReference type="Proteomes" id="UP000247689">
    <property type="component" value="Unassembled WGS sequence"/>
</dbReference>
<keyword evidence="2 5" id="KW-0028">Amino-acid biosynthesis</keyword>
<dbReference type="GO" id="GO:0051287">
    <property type="term" value="F:NAD binding"/>
    <property type="evidence" value="ECO:0007669"/>
    <property type="project" value="InterPro"/>
</dbReference>
<comment type="function">
    <text evidence="5">Catalyzes the NADPH-dependent reduction of N-acetyl-5-glutamyl phosphate to yield N-acetyl-L-glutamate 5-semialdehyde.</text>
</comment>
<dbReference type="EC" id="1.2.1.38" evidence="5"/>
<dbReference type="Pfam" id="PF01118">
    <property type="entry name" value="Semialdhyde_dh"/>
    <property type="match status" value="1"/>
</dbReference>
<dbReference type="RefSeq" id="WP_110201229.1">
    <property type="nucleotide sequence ID" value="NZ_QICH01000002.1"/>
</dbReference>
<comment type="pathway">
    <text evidence="5">Amino-acid biosynthesis; L-arginine biosynthesis; N(2)-acetyl-L-ornithine from L-glutamate: step 3/4.</text>
</comment>
<dbReference type="InterPro" id="IPR000706">
    <property type="entry name" value="AGPR_type-1"/>
</dbReference>